<protein>
    <submittedName>
        <fullName evidence="1">Uncharacterized protein</fullName>
    </submittedName>
</protein>
<proteinExistence type="predicted"/>
<dbReference type="AlphaFoldDB" id="A0A7S7LWT1"/>
<dbReference type="RefSeq" id="WP_194369689.1">
    <property type="nucleotide sequence ID" value="NZ_CP054492.1"/>
</dbReference>
<evidence type="ECO:0000313" key="1">
    <source>
        <dbReference type="EMBL" id="QOY52024.1"/>
    </source>
</evidence>
<accession>A0A7S7LWT1</accession>
<reference evidence="1 2" key="1">
    <citation type="submission" date="2020-05" db="EMBL/GenBank/DDBJ databases">
        <title>Sulfurimonas marisnigri, sp. nov., and Sulfurimonas baltica, sp. nov., manganese oxide reducing chemolithoautotrophs of the class Epsilonproteobacteria isolated from the pelagic redoxclines of the Black and Baltic Seas and emended description of the genus Sulfurimonas.</title>
        <authorList>
            <person name="Henkel J.V."/>
            <person name="Laudan C."/>
            <person name="Werner J."/>
            <person name="Neu T."/>
            <person name="Plewe S."/>
            <person name="Sproer C."/>
            <person name="Bunk B."/>
            <person name="Schulz-Vogt H.N."/>
        </authorList>
    </citation>
    <scope>NUCLEOTIDE SEQUENCE [LARGE SCALE GENOMIC DNA]</scope>
    <source>
        <strain evidence="1 2">GD2</strain>
    </source>
</reference>
<gene>
    <name evidence="1" type="ORF">HUE88_13210</name>
</gene>
<name>A0A7S7LWT1_9BACT</name>
<organism evidence="1 2">
    <name type="scientific">Candidatus Sulfurimonas baltica</name>
    <dbReference type="NCBI Taxonomy" id="2740404"/>
    <lineage>
        <taxon>Bacteria</taxon>
        <taxon>Pseudomonadati</taxon>
        <taxon>Campylobacterota</taxon>
        <taxon>Epsilonproteobacteria</taxon>
        <taxon>Campylobacterales</taxon>
        <taxon>Sulfurimonadaceae</taxon>
        <taxon>Sulfurimonas</taxon>
    </lineage>
</organism>
<sequence length="97" mass="11169">MKLFLRSVIVTAILVNLLLGSDNIQYSKKYQTHAESSIMSFILLNHSRLIHEIEFGEGDYVESLIAQKPIMNFLILHKLASSTKDTYYFAKAVVEYR</sequence>
<dbReference type="EMBL" id="CP054492">
    <property type="protein sequence ID" value="QOY52024.1"/>
    <property type="molecule type" value="Genomic_DNA"/>
</dbReference>
<evidence type="ECO:0000313" key="2">
    <source>
        <dbReference type="Proteomes" id="UP000593994"/>
    </source>
</evidence>
<keyword evidence="2" id="KW-1185">Reference proteome</keyword>
<dbReference type="Proteomes" id="UP000593994">
    <property type="component" value="Chromosome"/>
</dbReference>
<dbReference type="KEGG" id="sbal:HUE88_13210"/>